<name>A0A1S7DW12_RIEAN</name>
<dbReference type="InterPro" id="IPR034660">
    <property type="entry name" value="DinB/YfiT-like"/>
</dbReference>
<dbReference type="SUPFAM" id="SSF109854">
    <property type="entry name" value="DinB/YfiT-like putative metalloenzymes"/>
    <property type="match status" value="1"/>
</dbReference>
<proteinExistence type="predicted"/>
<dbReference type="EMBL" id="CP011859">
    <property type="protein sequence ID" value="AQY23294.1"/>
    <property type="molecule type" value="Genomic_DNA"/>
</dbReference>
<dbReference type="AlphaFoldDB" id="A0A1S7DW12"/>
<evidence type="ECO:0000313" key="1">
    <source>
        <dbReference type="EMBL" id="AQY23294.1"/>
    </source>
</evidence>
<organism evidence="1 2">
    <name type="scientific">Riemerella anatipestifer</name>
    <name type="common">Moraxella anatipestifer</name>
    <dbReference type="NCBI Taxonomy" id="34085"/>
    <lineage>
        <taxon>Bacteria</taxon>
        <taxon>Pseudomonadati</taxon>
        <taxon>Bacteroidota</taxon>
        <taxon>Flavobacteriia</taxon>
        <taxon>Flavobacteriales</taxon>
        <taxon>Weeksellaceae</taxon>
        <taxon>Riemerella</taxon>
    </lineage>
</organism>
<dbReference type="Proteomes" id="UP000189883">
    <property type="component" value="Chromosome"/>
</dbReference>
<sequence length="184" mass="21640">MLRSPAFGNTLTVSCKLKKWSAKMNFRNNGAIGALLDEYEKSLNELIGTISAISEKELVEIVDFETDDEDCKSIQNILTHVVQSGYTYIVEIRKWLGENIEYRNKIKHQTVEEYKKALKEMFVFSEQLFFDYPNLELCENDPKKKIKVRWGQSYDVEQLFEHAIVHVLRHRRQIEKFKEKKASS</sequence>
<evidence type="ECO:0000313" key="2">
    <source>
        <dbReference type="Proteomes" id="UP000189883"/>
    </source>
</evidence>
<dbReference type="Gene3D" id="1.20.120.450">
    <property type="entry name" value="dinb family like domain"/>
    <property type="match status" value="1"/>
</dbReference>
<protein>
    <recommendedName>
        <fullName evidence="3">DinB family protein</fullName>
    </recommendedName>
</protein>
<gene>
    <name evidence="1" type="ORF">AB406_2365</name>
</gene>
<dbReference type="PROSITE" id="PS51257">
    <property type="entry name" value="PROKAR_LIPOPROTEIN"/>
    <property type="match status" value="1"/>
</dbReference>
<accession>A0A1S7DW12</accession>
<evidence type="ECO:0008006" key="3">
    <source>
        <dbReference type="Google" id="ProtNLM"/>
    </source>
</evidence>
<reference evidence="1 2" key="1">
    <citation type="submission" date="2015-06" db="EMBL/GenBank/DDBJ databases">
        <title>R. anatipestifer strain HXb2 is the most virulent strain so far, and the genome sequence would help us uncover the pathogenesis.</title>
        <authorList>
            <person name="Hu Q."/>
            <person name="Qi J."/>
            <person name="Bo H."/>
            <person name="Liu G."/>
            <person name="Tao M."/>
            <person name="Ding Y."/>
            <person name="Xue Y."/>
        </authorList>
    </citation>
    <scope>NUCLEOTIDE SEQUENCE [LARGE SCALE GENOMIC DNA]</scope>
    <source>
        <strain evidence="1 2">HXb2</strain>
    </source>
</reference>